<dbReference type="GO" id="GO:0006310">
    <property type="term" value="P:DNA recombination"/>
    <property type="evidence" value="ECO:0007669"/>
    <property type="project" value="UniProtKB-KW"/>
</dbReference>
<feature type="domain" description="Tyr recombinase" evidence="2">
    <location>
        <begin position="1"/>
        <end position="204"/>
    </location>
</feature>
<dbReference type="EMBL" id="CP036170">
    <property type="protein sequence ID" value="QBF76264.1"/>
    <property type="molecule type" value="Genomic_DNA"/>
</dbReference>
<gene>
    <name evidence="3" type="ORF">HDCHBGLK_03681</name>
</gene>
<proteinExistence type="predicted"/>
<dbReference type="Proteomes" id="UP000289664">
    <property type="component" value="Chromosome"/>
</dbReference>
<reference evidence="3 4" key="1">
    <citation type="journal article" date="2019" name="Appl. Environ. Microbiol.">
        <title>Clostridium scindens ATCC 35704: integration of nutritional requirements, the complete genome sequence, and global transcriptional responses to bile acids.</title>
        <authorList>
            <person name="Devendran S."/>
            <person name="Shrestha R."/>
            <person name="Alves J.M.P."/>
            <person name="Wolf P.G."/>
            <person name="Ly L."/>
            <person name="Hernandez A.G."/>
            <person name="Mendez-Garcia C."/>
            <person name="Inboden A."/>
            <person name="Wiley J."/>
            <person name="Paul O."/>
            <person name="Allen A."/>
            <person name="Springer E."/>
            <person name="Wright C.L."/>
            <person name="Fields C.J."/>
            <person name="Daniel S.L."/>
            <person name="Ridlon J.M."/>
        </authorList>
    </citation>
    <scope>NUCLEOTIDE SEQUENCE [LARGE SCALE GENOMIC DNA]</scope>
    <source>
        <strain evidence="3 4">ATCC 35704</strain>
    </source>
</reference>
<dbReference type="GO" id="GO:0015074">
    <property type="term" value="P:DNA integration"/>
    <property type="evidence" value="ECO:0007669"/>
    <property type="project" value="InterPro"/>
</dbReference>
<name>A0A494WQD3_CLOS5</name>
<keyword evidence="4" id="KW-1185">Reference proteome</keyword>
<protein>
    <recommendedName>
        <fullName evidence="2">Tyr recombinase domain-containing protein</fullName>
    </recommendedName>
</protein>
<dbReference type="SUPFAM" id="SSF56349">
    <property type="entry name" value="DNA breaking-rejoining enzymes"/>
    <property type="match status" value="1"/>
</dbReference>
<keyword evidence="1" id="KW-0233">DNA recombination</keyword>
<dbReference type="Gene3D" id="1.10.443.10">
    <property type="entry name" value="Intergrase catalytic core"/>
    <property type="match status" value="1"/>
</dbReference>
<evidence type="ECO:0000313" key="4">
    <source>
        <dbReference type="Proteomes" id="UP000289664"/>
    </source>
</evidence>
<dbReference type="PROSITE" id="PS51898">
    <property type="entry name" value="TYR_RECOMBINASE"/>
    <property type="match status" value="1"/>
</dbReference>
<dbReference type="GO" id="GO:0003677">
    <property type="term" value="F:DNA binding"/>
    <property type="evidence" value="ECO:0007669"/>
    <property type="project" value="InterPro"/>
</dbReference>
<dbReference type="InterPro" id="IPR013762">
    <property type="entry name" value="Integrase-like_cat_sf"/>
</dbReference>
<dbReference type="Pfam" id="PF00589">
    <property type="entry name" value="Phage_integrase"/>
    <property type="match status" value="1"/>
</dbReference>
<dbReference type="KEGG" id="csci:HDCHBGLK_03681"/>
<evidence type="ECO:0000259" key="2">
    <source>
        <dbReference type="PROSITE" id="PS51898"/>
    </source>
</evidence>
<evidence type="ECO:0000313" key="3">
    <source>
        <dbReference type="EMBL" id="QBF76264.1"/>
    </source>
</evidence>
<dbReference type="InterPro" id="IPR011010">
    <property type="entry name" value="DNA_brk_join_enz"/>
</dbReference>
<dbReference type="AlphaFoldDB" id="A0A494WQD3"/>
<accession>A0A494WQD3</accession>
<evidence type="ECO:0000256" key="1">
    <source>
        <dbReference type="ARBA" id="ARBA00023172"/>
    </source>
</evidence>
<organism evidence="3 4">
    <name type="scientific">Clostridium scindens (strain ATCC 35704 / DSM 5676 / VPI 13733 / 19)</name>
    <dbReference type="NCBI Taxonomy" id="411468"/>
    <lineage>
        <taxon>Bacteria</taxon>
        <taxon>Bacillati</taxon>
        <taxon>Bacillota</taxon>
        <taxon>Clostridia</taxon>
        <taxon>Lachnospirales</taxon>
        <taxon>Lachnospiraceae</taxon>
    </lineage>
</organism>
<dbReference type="InterPro" id="IPR002104">
    <property type="entry name" value="Integrase_catalytic"/>
</dbReference>
<sequence length="204" mass="23781">MELYILNEQEKVMFIKYVKYSAWYLEVLLSMFCGLKRGEIYALKFKDFNIEERTVTISRQVVAEYVKKENGKYTCIPVEKEVETESAKRILKVPSIIIEELEKRKIRNEGEKVLFGNDYKDNDLVSCQNNGGYRSLSSMNAALKRICKKADISTVTTQDLRDMYAERMLKSEQVSFSMLTALMGYGSVEETYERYSDLLLQKTE</sequence>